<dbReference type="InterPro" id="IPR007890">
    <property type="entry name" value="CHASE2"/>
</dbReference>
<dbReference type="Pfam" id="PF05226">
    <property type="entry name" value="CHASE2"/>
    <property type="match status" value="1"/>
</dbReference>
<dbReference type="PATRIC" id="fig|983917.3.peg.2045"/>
<evidence type="ECO:0000256" key="6">
    <source>
        <dbReference type="SAM" id="Phobius"/>
    </source>
</evidence>
<dbReference type="EMBL" id="AP012320">
    <property type="protein sequence ID" value="BAL95457.1"/>
    <property type="molecule type" value="Genomic_DNA"/>
</dbReference>
<dbReference type="HOGENOM" id="CLU_349126_0_0_4"/>
<dbReference type="AlphaFoldDB" id="I0HR20"/>
<keyword evidence="6" id="KW-1133">Transmembrane helix</keyword>
<dbReference type="eggNOG" id="COG4252">
    <property type="taxonomic scope" value="Bacteria"/>
</dbReference>
<dbReference type="Pfam" id="PF00512">
    <property type="entry name" value="HisKA"/>
    <property type="match status" value="1"/>
</dbReference>
<dbReference type="Gene3D" id="3.40.50.2300">
    <property type="match status" value="1"/>
</dbReference>
<proteinExistence type="predicted"/>
<organism evidence="9 10">
    <name type="scientific">Rubrivivax gelatinosus (strain NBRC 100245 / IL144)</name>
    <dbReference type="NCBI Taxonomy" id="983917"/>
    <lineage>
        <taxon>Bacteria</taxon>
        <taxon>Pseudomonadati</taxon>
        <taxon>Pseudomonadota</taxon>
        <taxon>Betaproteobacteria</taxon>
        <taxon>Burkholderiales</taxon>
        <taxon>Sphaerotilaceae</taxon>
        <taxon>Rubrivivax</taxon>
    </lineage>
</organism>
<keyword evidence="4" id="KW-0902">Two-component regulatory system</keyword>
<keyword evidence="3 5" id="KW-0597">Phosphoprotein</keyword>
<dbReference type="InterPro" id="IPR004358">
    <property type="entry name" value="Sig_transdc_His_kin-like_C"/>
</dbReference>
<evidence type="ECO:0000259" key="8">
    <source>
        <dbReference type="PROSITE" id="PS50110"/>
    </source>
</evidence>
<dbReference type="SMART" id="SM00387">
    <property type="entry name" value="HATPase_c"/>
    <property type="match status" value="1"/>
</dbReference>
<keyword evidence="9" id="KW-0808">Transferase</keyword>
<evidence type="ECO:0000256" key="2">
    <source>
        <dbReference type="ARBA" id="ARBA00012438"/>
    </source>
</evidence>
<dbReference type="InterPro" id="IPR011006">
    <property type="entry name" value="CheY-like_superfamily"/>
</dbReference>
<protein>
    <recommendedName>
        <fullName evidence="2">histidine kinase</fullName>
        <ecNumber evidence="2">2.7.13.3</ecNumber>
    </recommendedName>
</protein>
<evidence type="ECO:0000313" key="9">
    <source>
        <dbReference type="EMBL" id="BAL95457.1"/>
    </source>
</evidence>
<dbReference type="InterPro" id="IPR003594">
    <property type="entry name" value="HATPase_dom"/>
</dbReference>
<dbReference type="PRINTS" id="PR00344">
    <property type="entry name" value="BCTRLSENSOR"/>
</dbReference>
<dbReference type="RefSeq" id="WP_014428320.1">
    <property type="nucleotide sequence ID" value="NC_017075.1"/>
</dbReference>
<keyword evidence="9" id="KW-0418">Kinase</keyword>
<dbReference type="Gene3D" id="3.30.565.10">
    <property type="entry name" value="Histidine kinase-like ATPase, C-terminal domain"/>
    <property type="match status" value="1"/>
</dbReference>
<name>I0HR20_RUBGI</name>
<dbReference type="SMART" id="SM01080">
    <property type="entry name" value="CHASE2"/>
    <property type="match status" value="1"/>
</dbReference>
<dbReference type="EC" id="2.7.13.3" evidence="2"/>
<dbReference type="InterPro" id="IPR001789">
    <property type="entry name" value="Sig_transdc_resp-reg_receiver"/>
</dbReference>
<dbReference type="Gene3D" id="1.10.287.130">
    <property type="match status" value="1"/>
</dbReference>
<dbReference type="Proteomes" id="UP000007883">
    <property type="component" value="Chromosome"/>
</dbReference>
<feature type="modified residue" description="4-aspartylphosphate" evidence="5">
    <location>
        <position position="734"/>
    </location>
</feature>
<dbReference type="SMART" id="SM00448">
    <property type="entry name" value="REC"/>
    <property type="match status" value="1"/>
</dbReference>
<keyword evidence="6" id="KW-0812">Transmembrane</keyword>
<evidence type="ECO:0000313" key="10">
    <source>
        <dbReference type="Proteomes" id="UP000007883"/>
    </source>
</evidence>
<keyword evidence="6" id="KW-0472">Membrane</keyword>
<gene>
    <name evidence="9" type="ordered locus">RGE_21160</name>
</gene>
<dbReference type="STRING" id="983917.RGE_21160"/>
<dbReference type="SMART" id="SM00388">
    <property type="entry name" value="HisKA"/>
    <property type="match status" value="1"/>
</dbReference>
<keyword evidence="10" id="KW-1185">Reference proteome</keyword>
<sequence length="807" mass="84880">MVALSVDPRRWSIPAAGLLAALVVALSPLQTWWSQPLDDWAQRLAAPALPPAGVLIVDADDRSIEDMKGNGAWPYTRDTHALLIDGLRRHGARTVVLQLLLAERRDTVDGRPVSAASADGHTADGRKLDDRKLADTLGAPGAPVVLAAAGIDAMAPSPAADGEAAAQRWRELLLPAVSVQPANPAALRLGVVTTPLDDDGVLRRVPLWHAAGSQRLPGVALAALIAAGGHVDGRWPVDAQGRVRPLLAPQGSVPRISYRDAWTLASTGPEALPGGHELAQALHGRVVFVGSSALLAGRTMTVAGQADATEIAAQTYAALRDGRLVRAAPLPLQAALLLLALLPALAAALTRVGTRMLLAASAGVVLLLVATAVGAMQSAALSLPLAAALAAVPAALVALLVQQRREQSECERRLALEREVAARSSAAKSAFLATVSHEIRTPLNAVLGVADLMAGTALSAEQRRHVDVFRHAGQTLAALIDDLLDLGKIEAGRLELAAEPFALRSSIASVDSLLRPRAEQKGLRFAVEVDSELPAWVIGDRRRIEQALTNLVGNAIKFTPQGEVSLRVARSGGGRIAFTVRDTGIGIAPAQQRLVFEPFVQADERISRDYGGTGLGLAITRAMAQRMGGDVLLASEPGAGSTFTLELPLAAHEAPPAAPAAPPREAPPVLPVLPVLPPPMVWLDSVLLAEDNELNVYIVSAMLAGHVGRLDVAADGQEALARLAAERYDLVFMDMQMPRMDGLSATRALRRLEAERGVPRTPVVALTANAYDEDVRDSREAGCDAHLAKPVSRAALLEAMQRWGRKA</sequence>
<dbReference type="KEGG" id="rge:RGE_21160"/>
<dbReference type="CDD" id="cd16922">
    <property type="entry name" value="HATPase_EvgS-ArcB-TorS-like"/>
    <property type="match status" value="1"/>
</dbReference>
<dbReference type="PROSITE" id="PS50110">
    <property type="entry name" value="RESPONSE_REGULATORY"/>
    <property type="match status" value="1"/>
</dbReference>
<dbReference type="PROSITE" id="PS50109">
    <property type="entry name" value="HIS_KIN"/>
    <property type="match status" value="1"/>
</dbReference>
<feature type="transmembrane region" description="Helical" evidence="6">
    <location>
        <begin position="356"/>
        <end position="375"/>
    </location>
</feature>
<dbReference type="eggNOG" id="COG0784">
    <property type="taxonomic scope" value="Bacteria"/>
</dbReference>
<dbReference type="PANTHER" id="PTHR45339">
    <property type="entry name" value="HYBRID SIGNAL TRANSDUCTION HISTIDINE KINASE J"/>
    <property type="match status" value="1"/>
</dbReference>
<dbReference type="FunFam" id="3.30.565.10:FF:000078">
    <property type="entry name" value="Two-component sensor histidine kinase"/>
    <property type="match status" value="1"/>
</dbReference>
<dbReference type="eggNOG" id="COG2205">
    <property type="taxonomic scope" value="Bacteria"/>
</dbReference>
<feature type="domain" description="Response regulatory" evidence="8">
    <location>
        <begin position="685"/>
        <end position="804"/>
    </location>
</feature>
<dbReference type="GO" id="GO:0000155">
    <property type="term" value="F:phosphorelay sensor kinase activity"/>
    <property type="evidence" value="ECO:0007669"/>
    <property type="project" value="InterPro"/>
</dbReference>
<dbReference type="Pfam" id="PF02518">
    <property type="entry name" value="HATPase_c"/>
    <property type="match status" value="1"/>
</dbReference>
<evidence type="ECO:0000256" key="1">
    <source>
        <dbReference type="ARBA" id="ARBA00000085"/>
    </source>
</evidence>
<dbReference type="CDD" id="cd17546">
    <property type="entry name" value="REC_hyHK_CKI1_RcsC-like"/>
    <property type="match status" value="1"/>
</dbReference>
<evidence type="ECO:0000256" key="5">
    <source>
        <dbReference type="PROSITE-ProRule" id="PRU00169"/>
    </source>
</evidence>
<dbReference type="CDD" id="cd00082">
    <property type="entry name" value="HisKA"/>
    <property type="match status" value="1"/>
</dbReference>
<feature type="transmembrane region" description="Helical" evidence="6">
    <location>
        <begin position="330"/>
        <end position="349"/>
    </location>
</feature>
<feature type="transmembrane region" description="Helical" evidence="6">
    <location>
        <begin position="381"/>
        <end position="401"/>
    </location>
</feature>
<dbReference type="InterPro" id="IPR036097">
    <property type="entry name" value="HisK_dim/P_sf"/>
</dbReference>
<comment type="catalytic activity">
    <reaction evidence="1">
        <text>ATP + protein L-histidine = ADP + protein N-phospho-L-histidine.</text>
        <dbReference type="EC" id="2.7.13.3"/>
    </reaction>
</comment>
<dbReference type="SUPFAM" id="SSF52172">
    <property type="entry name" value="CheY-like"/>
    <property type="match status" value="1"/>
</dbReference>
<dbReference type="InterPro" id="IPR036890">
    <property type="entry name" value="HATPase_C_sf"/>
</dbReference>
<dbReference type="Pfam" id="PF00072">
    <property type="entry name" value="Response_reg"/>
    <property type="match status" value="1"/>
</dbReference>
<evidence type="ECO:0000256" key="4">
    <source>
        <dbReference type="ARBA" id="ARBA00023012"/>
    </source>
</evidence>
<accession>I0HR20</accession>
<evidence type="ECO:0000259" key="7">
    <source>
        <dbReference type="PROSITE" id="PS50109"/>
    </source>
</evidence>
<dbReference type="InterPro" id="IPR003661">
    <property type="entry name" value="HisK_dim/P_dom"/>
</dbReference>
<evidence type="ECO:0000256" key="3">
    <source>
        <dbReference type="ARBA" id="ARBA00022553"/>
    </source>
</evidence>
<reference evidence="9 10" key="1">
    <citation type="journal article" date="2012" name="J. Bacteriol.">
        <title>Complete genome sequence of phototrophic betaproteobacterium Rubrivivax gelatinosus IL144.</title>
        <authorList>
            <person name="Nagashima S."/>
            <person name="Kamimura A."/>
            <person name="Shimizu T."/>
            <person name="Nakamura-isaki S."/>
            <person name="Aono E."/>
            <person name="Sakamoto K."/>
            <person name="Ichikawa N."/>
            <person name="Nakazawa H."/>
            <person name="Sekine M."/>
            <person name="Yamazaki S."/>
            <person name="Fujita N."/>
            <person name="Shimada K."/>
            <person name="Hanada S."/>
            <person name="Nagashima K.V.P."/>
        </authorList>
    </citation>
    <scope>NUCLEOTIDE SEQUENCE [LARGE SCALE GENOMIC DNA]</scope>
    <source>
        <strain evidence="10">NBRC 100245 / IL144</strain>
    </source>
</reference>
<dbReference type="SUPFAM" id="SSF47384">
    <property type="entry name" value="Homodimeric domain of signal transducing histidine kinase"/>
    <property type="match status" value="1"/>
</dbReference>
<feature type="domain" description="Histidine kinase" evidence="7">
    <location>
        <begin position="434"/>
        <end position="651"/>
    </location>
</feature>
<dbReference type="SUPFAM" id="SSF55874">
    <property type="entry name" value="ATPase domain of HSP90 chaperone/DNA topoisomerase II/histidine kinase"/>
    <property type="match status" value="1"/>
</dbReference>
<dbReference type="PANTHER" id="PTHR45339:SF1">
    <property type="entry name" value="HYBRID SIGNAL TRANSDUCTION HISTIDINE KINASE J"/>
    <property type="match status" value="1"/>
</dbReference>
<dbReference type="InterPro" id="IPR005467">
    <property type="entry name" value="His_kinase_dom"/>
</dbReference>